<feature type="transmembrane region" description="Helical" evidence="1">
    <location>
        <begin position="199"/>
        <end position="224"/>
    </location>
</feature>
<dbReference type="Proteomes" id="UP000318331">
    <property type="component" value="Unassembled WGS sequence"/>
</dbReference>
<reference evidence="2 3" key="1">
    <citation type="submission" date="2019-06" db="EMBL/GenBank/DDBJ databases">
        <title>Sequencing the genomes of 1000 actinobacteria strains.</title>
        <authorList>
            <person name="Klenk H.-P."/>
        </authorList>
    </citation>
    <scope>NUCLEOTIDE SEQUENCE [LARGE SCALE GENOMIC DNA]</scope>
    <source>
        <strain evidence="2 3">DSM 18031</strain>
    </source>
</reference>
<feature type="transmembrane region" description="Helical" evidence="1">
    <location>
        <begin position="260"/>
        <end position="278"/>
    </location>
</feature>
<feature type="transmembrane region" description="Helical" evidence="1">
    <location>
        <begin position="144"/>
        <end position="163"/>
    </location>
</feature>
<feature type="transmembrane region" description="Helical" evidence="1">
    <location>
        <begin position="109"/>
        <end position="132"/>
    </location>
</feature>
<dbReference type="RefSeq" id="WP_141915481.1">
    <property type="nucleotide sequence ID" value="NZ_BAAAYS010000001.1"/>
</dbReference>
<keyword evidence="3" id="KW-1185">Reference proteome</keyword>
<dbReference type="OrthoDB" id="6463253at2"/>
<feature type="transmembrane region" description="Helical" evidence="1">
    <location>
        <begin position="236"/>
        <end position="255"/>
    </location>
</feature>
<dbReference type="EMBL" id="VFPN01000001">
    <property type="protein sequence ID" value="TQM65642.1"/>
    <property type="molecule type" value="Genomic_DNA"/>
</dbReference>
<feature type="transmembrane region" description="Helical" evidence="1">
    <location>
        <begin position="169"/>
        <end position="187"/>
    </location>
</feature>
<feature type="transmembrane region" description="Helical" evidence="1">
    <location>
        <begin position="42"/>
        <end position="62"/>
    </location>
</feature>
<evidence type="ECO:0000313" key="3">
    <source>
        <dbReference type="Proteomes" id="UP000318331"/>
    </source>
</evidence>
<evidence type="ECO:0000313" key="2">
    <source>
        <dbReference type="EMBL" id="TQM65642.1"/>
    </source>
</evidence>
<feature type="transmembrane region" description="Helical" evidence="1">
    <location>
        <begin position="82"/>
        <end position="103"/>
    </location>
</feature>
<comment type="caution">
    <text evidence="2">The sequence shown here is derived from an EMBL/GenBank/DDBJ whole genome shotgun (WGS) entry which is preliminary data.</text>
</comment>
<dbReference type="PROSITE" id="PS51257">
    <property type="entry name" value="PROKAR_LIPOPROTEIN"/>
    <property type="match status" value="1"/>
</dbReference>
<protein>
    <submittedName>
        <fullName evidence="2">Transporter family-2 protein</fullName>
    </submittedName>
</protein>
<gene>
    <name evidence="2" type="ORF">FB466_0449</name>
</gene>
<dbReference type="GO" id="GO:0005886">
    <property type="term" value="C:plasma membrane"/>
    <property type="evidence" value="ECO:0007669"/>
    <property type="project" value="TreeGrafter"/>
</dbReference>
<keyword evidence="1" id="KW-1133">Transmembrane helix</keyword>
<keyword evidence="1" id="KW-0472">Membrane</keyword>
<dbReference type="Pfam" id="PF04657">
    <property type="entry name" value="DMT_YdcZ"/>
    <property type="match status" value="2"/>
</dbReference>
<feature type="transmembrane region" description="Helical" evidence="1">
    <location>
        <begin position="284"/>
        <end position="306"/>
    </location>
</feature>
<name>A0A543I4W4_9MICO</name>
<evidence type="ECO:0000256" key="1">
    <source>
        <dbReference type="SAM" id="Phobius"/>
    </source>
</evidence>
<sequence length="317" mass="32114">MTTKSSTTPLWVAILAVMGCGALVAIQTRITGQLGLGLGDGFVAATYSFSSGLVVMLICLLLSRPARAGLRSLWVGIRAGEFPVWAALGGSAGAFLVLSQGVAAGILGVALFTVGVVAGQTSFGVLLDYWGIGPSGKISPTRRRLAGVLLCLVAVVITVSGQLSHAGELVWFIMPLIAGFGTAWQPAVNGRVRAQTGSAVTATFVNFLVGTVILLVVTTARAVFVGLPESIPTAPWLYTGGVIGTIFIGGMAVFVKRTGVLLLGLASVSGQLCCSLILDLALPVGTVAVSLGTIVGVAVALVAVLVSSAPARNIRSA</sequence>
<accession>A0A543I4W4</accession>
<feature type="transmembrane region" description="Helical" evidence="1">
    <location>
        <begin position="12"/>
        <end position="30"/>
    </location>
</feature>
<dbReference type="AlphaFoldDB" id="A0A543I4W4"/>
<dbReference type="PANTHER" id="PTHR34821:SF2">
    <property type="entry name" value="INNER MEMBRANE PROTEIN YDCZ"/>
    <property type="match status" value="1"/>
</dbReference>
<dbReference type="PANTHER" id="PTHR34821">
    <property type="entry name" value="INNER MEMBRANE PROTEIN YDCZ"/>
    <property type="match status" value="1"/>
</dbReference>
<proteinExistence type="predicted"/>
<keyword evidence="1" id="KW-0812">Transmembrane</keyword>
<dbReference type="InterPro" id="IPR006750">
    <property type="entry name" value="YdcZ"/>
</dbReference>
<organism evidence="2 3">
    <name type="scientific">Klugiella xanthotipulae</name>
    <dbReference type="NCBI Taxonomy" id="244735"/>
    <lineage>
        <taxon>Bacteria</taxon>
        <taxon>Bacillati</taxon>
        <taxon>Actinomycetota</taxon>
        <taxon>Actinomycetes</taxon>
        <taxon>Micrococcales</taxon>
        <taxon>Microbacteriaceae</taxon>
        <taxon>Klugiella</taxon>
    </lineage>
</organism>